<feature type="domain" description="FecR protein" evidence="2">
    <location>
        <begin position="68"/>
        <end position="148"/>
    </location>
</feature>
<protein>
    <recommendedName>
        <fullName evidence="2">FecR protein domain-containing protein</fullName>
    </recommendedName>
</protein>
<dbReference type="InterPro" id="IPR006860">
    <property type="entry name" value="FecR"/>
</dbReference>
<dbReference type="PATRIC" id="fig|1307761.3.peg.2503"/>
<evidence type="ECO:0000259" key="2">
    <source>
        <dbReference type="Pfam" id="PF04773"/>
    </source>
</evidence>
<gene>
    <name evidence="3" type="ORF">L21SP2_2511</name>
</gene>
<dbReference type="STRING" id="1307761.L21SP2_2511"/>
<sequence length="187" mass="19947">MKNAIVISALLLAAAALSANSVGILEMEGRVYHAAENGSWQLLTADSSVESGTRIFASQGASLSLDINGDQVDVRSLSDFDIVDDGTDGGSTSLYVRSGGLRSRVKKADTEDMGIRYEIQSPVATASVRGTVFTFNGSNLVVEEGDVELKNLLGQTHSVRANQRSRAYGTEGIRSVEVYLRQNTSVE</sequence>
<dbReference type="PANTHER" id="PTHR38731">
    <property type="entry name" value="LIPL45-RELATED LIPOPROTEIN-RELATED"/>
    <property type="match status" value="1"/>
</dbReference>
<dbReference type="KEGG" id="slr:L21SP2_2511"/>
<keyword evidence="4" id="KW-1185">Reference proteome</keyword>
<dbReference type="RefSeq" id="WP_024268766.1">
    <property type="nucleotide sequence ID" value="NC_023035.1"/>
</dbReference>
<accession>V5WJA5</accession>
<evidence type="ECO:0000313" key="3">
    <source>
        <dbReference type="EMBL" id="AHC15863.1"/>
    </source>
</evidence>
<dbReference type="Proteomes" id="UP000018680">
    <property type="component" value="Chromosome"/>
</dbReference>
<name>V5WJA5_9SPIO</name>
<dbReference type="HOGENOM" id="CLU_1446692_0_0_12"/>
<keyword evidence="1" id="KW-0732">Signal</keyword>
<dbReference type="AlphaFoldDB" id="V5WJA5"/>
<organism evidence="3 4">
    <name type="scientific">Salinispira pacifica</name>
    <dbReference type="NCBI Taxonomy" id="1307761"/>
    <lineage>
        <taxon>Bacteria</taxon>
        <taxon>Pseudomonadati</taxon>
        <taxon>Spirochaetota</taxon>
        <taxon>Spirochaetia</taxon>
        <taxon>Spirochaetales</taxon>
        <taxon>Spirochaetaceae</taxon>
        <taxon>Salinispira</taxon>
    </lineage>
</organism>
<dbReference type="eggNOG" id="COG4254">
    <property type="taxonomic scope" value="Bacteria"/>
</dbReference>
<reference evidence="3 4" key="1">
    <citation type="journal article" date="2015" name="Stand. Genomic Sci.">
        <title>Complete genome sequence and description of Salinispira pacifica gen. nov., sp. nov., a novel spirochaete isolated form a hypersaline microbial mat.</title>
        <authorList>
            <person name="Ben Hania W."/>
            <person name="Joseph M."/>
            <person name="Schumann P."/>
            <person name="Bunk B."/>
            <person name="Fiebig A."/>
            <person name="Sproer C."/>
            <person name="Klenk H.P."/>
            <person name="Fardeau M.L."/>
            <person name="Spring S."/>
        </authorList>
    </citation>
    <scope>NUCLEOTIDE SEQUENCE [LARGE SCALE GENOMIC DNA]</scope>
    <source>
        <strain evidence="3 4">L21-RPul-D2</strain>
    </source>
</reference>
<feature type="signal peptide" evidence="1">
    <location>
        <begin position="1"/>
        <end position="19"/>
    </location>
</feature>
<evidence type="ECO:0000256" key="1">
    <source>
        <dbReference type="SAM" id="SignalP"/>
    </source>
</evidence>
<dbReference type="OrthoDB" id="368636at2"/>
<evidence type="ECO:0000313" key="4">
    <source>
        <dbReference type="Proteomes" id="UP000018680"/>
    </source>
</evidence>
<feature type="chain" id="PRO_5004743088" description="FecR protein domain-containing protein" evidence="1">
    <location>
        <begin position="20"/>
        <end position="187"/>
    </location>
</feature>
<proteinExistence type="predicted"/>
<dbReference type="Pfam" id="PF04773">
    <property type="entry name" value="FecR"/>
    <property type="match status" value="1"/>
</dbReference>
<dbReference type="EMBL" id="CP006939">
    <property type="protein sequence ID" value="AHC15863.1"/>
    <property type="molecule type" value="Genomic_DNA"/>
</dbReference>